<dbReference type="SMART" id="SM00460">
    <property type="entry name" value="TGc"/>
    <property type="match status" value="1"/>
</dbReference>
<dbReference type="EMBL" id="SMSI01000001">
    <property type="protein sequence ID" value="TDH38593.1"/>
    <property type="molecule type" value="Genomic_DNA"/>
</dbReference>
<dbReference type="PANTHER" id="PTHR33490:SF6">
    <property type="entry name" value="SLL1049 PROTEIN"/>
    <property type="match status" value="1"/>
</dbReference>
<dbReference type="AlphaFoldDB" id="A0A4R5PP16"/>
<dbReference type="InterPro" id="IPR002931">
    <property type="entry name" value="Transglutaminase-like"/>
</dbReference>
<reference evidence="2 3" key="1">
    <citation type="journal article" date="2013" name="Int. J. Syst. Evol. Microbiol.">
        <title>Hoeflea suaedae sp. nov., an endophytic bacterium isolated from the root of the halophyte Suaeda maritima.</title>
        <authorList>
            <person name="Chung E.J."/>
            <person name="Park J.A."/>
            <person name="Pramanik P."/>
            <person name="Bibi F."/>
            <person name="Jeon C.O."/>
            <person name="Chung Y.R."/>
        </authorList>
    </citation>
    <scope>NUCLEOTIDE SEQUENCE [LARGE SCALE GENOMIC DNA]</scope>
    <source>
        <strain evidence="2 3">YC6898</strain>
    </source>
</reference>
<feature type="domain" description="Transglutaminase-like" evidence="1">
    <location>
        <begin position="157"/>
        <end position="221"/>
    </location>
</feature>
<dbReference type="OrthoDB" id="9804023at2"/>
<dbReference type="PANTHER" id="PTHR33490">
    <property type="entry name" value="BLR5614 PROTEIN-RELATED"/>
    <property type="match status" value="1"/>
</dbReference>
<keyword evidence="3" id="KW-1185">Reference proteome</keyword>
<dbReference type="SUPFAM" id="SSF54001">
    <property type="entry name" value="Cysteine proteinases"/>
    <property type="match status" value="1"/>
</dbReference>
<dbReference type="RefSeq" id="WP_133283427.1">
    <property type="nucleotide sequence ID" value="NZ_SMSI01000001.1"/>
</dbReference>
<dbReference type="InterPro" id="IPR038765">
    <property type="entry name" value="Papain-like_cys_pep_sf"/>
</dbReference>
<dbReference type="Gene3D" id="3.10.620.30">
    <property type="match status" value="1"/>
</dbReference>
<sequence>MLLKISHVTEYTYTSPVNYALQRLRLRPHSGRMQKVLQWQSQVEGANVEASYTDQFDNFVELVSITGRPDKIRIVASGTVETYDTSGISGPHAAYMPLWMYERETQLTKPGKSLRDFARSLEKASTLDMLHAAKSALNQKMKFEPGQTTAQTTAEDAFTAGVGVCQDHSHAFIAVARLLGCPARYVSGYLHMEDTGEQVASHAWAEAFVDGLGWVGFDPANDKSPDENYVQVAYGFDYTDASPVSGISWGAANENLSVSITVEQ</sequence>
<protein>
    <submittedName>
        <fullName evidence="2">Transglutaminase family protein</fullName>
    </submittedName>
</protein>
<evidence type="ECO:0000313" key="3">
    <source>
        <dbReference type="Proteomes" id="UP000295131"/>
    </source>
</evidence>
<evidence type="ECO:0000313" key="2">
    <source>
        <dbReference type="EMBL" id="TDH38593.1"/>
    </source>
</evidence>
<organism evidence="2 3">
    <name type="scientific">Pseudohoeflea suaedae</name>
    <dbReference type="NCBI Taxonomy" id="877384"/>
    <lineage>
        <taxon>Bacteria</taxon>
        <taxon>Pseudomonadati</taxon>
        <taxon>Pseudomonadota</taxon>
        <taxon>Alphaproteobacteria</taxon>
        <taxon>Hyphomicrobiales</taxon>
        <taxon>Rhizobiaceae</taxon>
        <taxon>Pseudohoeflea</taxon>
    </lineage>
</organism>
<proteinExistence type="predicted"/>
<accession>A0A4R5PP16</accession>
<dbReference type="Pfam" id="PF08379">
    <property type="entry name" value="Bact_transglu_N"/>
    <property type="match status" value="1"/>
</dbReference>
<evidence type="ECO:0000259" key="1">
    <source>
        <dbReference type="SMART" id="SM00460"/>
    </source>
</evidence>
<gene>
    <name evidence="2" type="ORF">E2A64_05695</name>
</gene>
<comment type="caution">
    <text evidence="2">The sequence shown here is derived from an EMBL/GenBank/DDBJ whole genome shotgun (WGS) entry which is preliminary data.</text>
</comment>
<dbReference type="InterPro" id="IPR013589">
    <property type="entry name" value="Bac_transglu_N"/>
</dbReference>
<name>A0A4R5PP16_9HYPH</name>
<dbReference type="Pfam" id="PF01841">
    <property type="entry name" value="Transglut_core"/>
    <property type="match status" value="1"/>
</dbReference>
<dbReference type="Proteomes" id="UP000295131">
    <property type="component" value="Unassembled WGS sequence"/>
</dbReference>